<dbReference type="OrthoDB" id="7998904at2"/>
<gene>
    <name evidence="2" type="ordered locus">Mnod_2452</name>
</gene>
<feature type="compositionally biased region" description="Low complexity" evidence="1">
    <location>
        <begin position="107"/>
        <end position="127"/>
    </location>
</feature>
<dbReference type="STRING" id="460265.Mnod_2452"/>
<dbReference type="Proteomes" id="UP000008207">
    <property type="component" value="Chromosome"/>
</dbReference>
<dbReference type="HOGENOM" id="CLU_1967975_0_0_5"/>
<evidence type="ECO:0000313" key="3">
    <source>
        <dbReference type="Proteomes" id="UP000008207"/>
    </source>
</evidence>
<accession>B8ICL1</accession>
<sequence length="127" mass="14067">MANKIVILDRSITGHKVIHQLEFREPVWNDIMEIGDVYVWTPRGDDRMIPVPMYGNIKAYAERLIAEGEKPGDPITLSLLGASDTRKVRDVIMDFFLDVDPQVIRGSTSSSSDSSSTSESSPTPSAE</sequence>
<evidence type="ECO:0000313" key="2">
    <source>
        <dbReference type="EMBL" id="ACL57422.1"/>
    </source>
</evidence>
<protein>
    <submittedName>
        <fullName evidence="2">Uncharacterized protein</fullName>
    </submittedName>
</protein>
<feature type="region of interest" description="Disordered" evidence="1">
    <location>
        <begin position="104"/>
        <end position="127"/>
    </location>
</feature>
<evidence type="ECO:0000256" key="1">
    <source>
        <dbReference type="SAM" id="MobiDB-lite"/>
    </source>
</evidence>
<reference evidence="2 3" key="1">
    <citation type="submission" date="2009-01" db="EMBL/GenBank/DDBJ databases">
        <title>Complete sequence of chromosome of Methylobacterium nodulans ORS 2060.</title>
        <authorList>
            <consortium name="US DOE Joint Genome Institute"/>
            <person name="Lucas S."/>
            <person name="Copeland A."/>
            <person name="Lapidus A."/>
            <person name="Glavina del Rio T."/>
            <person name="Dalin E."/>
            <person name="Tice H."/>
            <person name="Bruce D."/>
            <person name="Goodwin L."/>
            <person name="Pitluck S."/>
            <person name="Sims D."/>
            <person name="Brettin T."/>
            <person name="Detter J.C."/>
            <person name="Han C."/>
            <person name="Larimer F."/>
            <person name="Land M."/>
            <person name="Hauser L."/>
            <person name="Kyrpides N."/>
            <person name="Ivanova N."/>
            <person name="Marx C.J."/>
            <person name="Richardson P."/>
        </authorList>
    </citation>
    <scope>NUCLEOTIDE SEQUENCE [LARGE SCALE GENOMIC DNA]</scope>
    <source>
        <strain evidence="3">LMG 21967 / CNCM I-2342 / ORS 2060</strain>
    </source>
</reference>
<dbReference type="KEGG" id="mno:Mnod_2452"/>
<proteinExistence type="predicted"/>
<dbReference type="AlphaFoldDB" id="B8ICL1"/>
<dbReference type="RefSeq" id="WP_015929102.1">
    <property type="nucleotide sequence ID" value="NC_011894.1"/>
</dbReference>
<dbReference type="EMBL" id="CP001349">
    <property type="protein sequence ID" value="ACL57422.1"/>
    <property type="molecule type" value="Genomic_DNA"/>
</dbReference>
<keyword evidence="3" id="KW-1185">Reference proteome</keyword>
<name>B8ICL1_METNO</name>
<organism evidence="2 3">
    <name type="scientific">Methylobacterium nodulans (strain LMG 21967 / CNCM I-2342 / ORS 2060)</name>
    <dbReference type="NCBI Taxonomy" id="460265"/>
    <lineage>
        <taxon>Bacteria</taxon>
        <taxon>Pseudomonadati</taxon>
        <taxon>Pseudomonadota</taxon>
        <taxon>Alphaproteobacteria</taxon>
        <taxon>Hyphomicrobiales</taxon>
        <taxon>Methylobacteriaceae</taxon>
        <taxon>Methylobacterium</taxon>
    </lineage>
</organism>